<name>A0ABQ8FZ39_9PEZI</name>
<evidence type="ECO:0000313" key="2">
    <source>
        <dbReference type="EMBL" id="KAH7036775.1"/>
    </source>
</evidence>
<comment type="caution">
    <text evidence="2">The sequence shown here is derived from an EMBL/GenBank/DDBJ whole genome shotgun (WGS) entry which is preliminary data.</text>
</comment>
<dbReference type="Proteomes" id="UP000774617">
    <property type="component" value="Unassembled WGS sequence"/>
</dbReference>
<organism evidence="2 3">
    <name type="scientific">Macrophomina phaseolina</name>
    <dbReference type="NCBI Taxonomy" id="35725"/>
    <lineage>
        <taxon>Eukaryota</taxon>
        <taxon>Fungi</taxon>
        <taxon>Dikarya</taxon>
        <taxon>Ascomycota</taxon>
        <taxon>Pezizomycotina</taxon>
        <taxon>Dothideomycetes</taxon>
        <taxon>Dothideomycetes incertae sedis</taxon>
        <taxon>Botryosphaeriales</taxon>
        <taxon>Botryosphaeriaceae</taxon>
        <taxon>Macrophomina</taxon>
    </lineage>
</organism>
<dbReference type="EMBL" id="JAGTJR010000034">
    <property type="protein sequence ID" value="KAH7036775.1"/>
    <property type="molecule type" value="Genomic_DNA"/>
</dbReference>
<gene>
    <name evidence="2" type="ORF">B0J12DRAFT_765223</name>
</gene>
<accession>A0ABQ8FZ39</accession>
<feature type="region of interest" description="Disordered" evidence="1">
    <location>
        <begin position="121"/>
        <end position="191"/>
    </location>
</feature>
<proteinExistence type="predicted"/>
<evidence type="ECO:0000256" key="1">
    <source>
        <dbReference type="SAM" id="MobiDB-lite"/>
    </source>
</evidence>
<feature type="compositionally biased region" description="Low complexity" evidence="1">
    <location>
        <begin position="169"/>
        <end position="179"/>
    </location>
</feature>
<reference evidence="2 3" key="1">
    <citation type="journal article" date="2021" name="Nat. Commun.">
        <title>Genetic determinants of endophytism in the Arabidopsis root mycobiome.</title>
        <authorList>
            <person name="Mesny F."/>
            <person name="Miyauchi S."/>
            <person name="Thiergart T."/>
            <person name="Pickel B."/>
            <person name="Atanasova L."/>
            <person name="Karlsson M."/>
            <person name="Huettel B."/>
            <person name="Barry K.W."/>
            <person name="Haridas S."/>
            <person name="Chen C."/>
            <person name="Bauer D."/>
            <person name="Andreopoulos W."/>
            <person name="Pangilinan J."/>
            <person name="LaButti K."/>
            <person name="Riley R."/>
            <person name="Lipzen A."/>
            <person name="Clum A."/>
            <person name="Drula E."/>
            <person name="Henrissat B."/>
            <person name="Kohler A."/>
            <person name="Grigoriev I.V."/>
            <person name="Martin F.M."/>
            <person name="Hacquard S."/>
        </authorList>
    </citation>
    <scope>NUCLEOTIDE SEQUENCE [LARGE SCALE GENOMIC DNA]</scope>
    <source>
        <strain evidence="2 3">MPI-SDFR-AT-0080</strain>
    </source>
</reference>
<keyword evidence="3" id="KW-1185">Reference proteome</keyword>
<evidence type="ECO:0000313" key="3">
    <source>
        <dbReference type="Proteomes" id="UP000774617"/>
    </source>
</evidence>
<sequence>MSAALTCSRCPSAIERGRVQLQTRRKPVGRRSRSASRRAGASVLDDILTPTTAQPALLPTTALAVISVFRYDVRDASAAVSPTRTPTCALQLPSAFRPVQPGIPVHAMLRAEAAGFEASVSPSGPLSLAPIPRATQSGNRAAVGNPVSSLPAPLPATDDPGSCVRPPVSASGAASSSSAIPYPMRQPRSPH</sequence>
<protein>
    <submittedName>
        <fullName evidence="2">Uncharacterized protein</fullName>
    </submittedName>
</protein>